<dbReference type="CDD" id="cd03255">
    <property type="entry name" value="ABC_MJ0796_LolCDE_FtsE"/>
    <property type="match status" value="1"/>
</dbReference>
<evidence type="ECO:0000256" key="4">
    <source>
        <dbReference type="ARBA" id="ARBA00022840"/>
    </source>
</evidence>
<dbReference type="GO" id="GO:0005524">
    <property type="term" value="F:ATP binding"/>
    <property type="evidence" value="ECO:0007669"/>
    <property type="project" value="UniProtKB-KW"/>
</dbReference>
<dbReference type="SUPFAM" id="SSF52540">
    <property type="entry name" value="P-loop containing nucleoside triphosphate hydrolases"/>
    <property type="match status" value="1"/>
</dbReference>
<feature type="domain" description="ABC transporter" evidence="5">
    <location>
        <begin position="4"/>
        <end position="224"/>
    </location>
</feature>
<dbReference type="InterPro" id="IPR003593">
    <property type="entry name" value="AAA+_ATPase"/>
</dbReference>
<keyword evidence="7" id="KW-1185">Reference proteome</keyword>
<dbReference type="InterPro" id="IPR017871">
    <property type="entry name" value="ABC_transporter-like_CS"/>
</dbReference>
<dbReference type="AlphaFoldDB" id="A0A0A7FYI9"/>
<dbReference type="Proteomes" id="UP000030635">
    <property type="component" value="Chromosome"/>
</dbReference>
<evidence type="ECO:0000313" key="7">
    <source>
        <dbReference type="Proteomes" id="UP000030635"/>
    </source>
</evidence>
<evidence type="ECO:0000259" key="5">
    <source>
        <dbReference type="PROSITE" id="PS50893"/>
    </source>
</evidence>
<keyword evidence="4" id="KW-0067">ATP-binding</keyword>
<keyword evidence="3" id="KW-0547">Nucleotide-binding</keyword>
<dbReference type="EMBL" id="CP006905">
    <property type="protein sequence ID" value="AIY84694.1"/>
    <property type="molecule type" value="Genomic_DNA"/>
</dbReference>
<dbReference type="InterPro" id="IPR027417">
    <property type="entry name" value="P-loop_NTPase"/>
</dbReference>
<name>A0A0A7FYI9_9CLOT</name>
<reference evidence="6 7" key="1">
    <citation type="journal article" date="2015" name="Infect. Genet. Evol.">
        <title>Genomic sequences of six botulinum neurotoxin-producing strains representing three clostridial species illustrate the mobility and diversity of botulinum neurotoxin genes.</title>
        <authorList>
            <person name="Smith T.J."/>
            <person name="Hill K.K."/>
            <person name="Xie G."/>
            <person name="Foley B.T."/>
            <person name="Williamson C.H."/>
            <person name="Foster J.T."/>
            <person name="Johnson S.L."/>
            <person name="Chertkov O."/>
            <person name="Teshima H."/>
            <person name="Gibbons H.S."/>
            <person name="Johnsky L.A."/>
            <person name="Karavis M.A."/>
            <person name="Smith L.A."/>
        </authorList>
    </citation>
    <scope>NUCLEOTIDE SEQUENCE [LARGE SCALE GENOMIC DNA]</scope>
    <source>
        <strain evidence="6">Sullivan</strain>
    </source>
</reference>
<comment type="similarity">
    <text evidence="1">Belongs to the ABC transporter superfamily.</text>
</comment>
<dbReference type="GO" id="GO:0098796">
    <property type="term" value="C:membrane protein complex"/>
    <property type="evidence" value="ECO:0007669"/>
    <property type="project" value="UniProtKB-ARBA"/>
</dbReference>
<dbReference type="GO" id="GO:0016887">
    <property type="term" value="F:ATP hydrolysis activity"/>
    <property type="evidence" value="ECO:0007669"/>
    <property type="project" value="InterPro"/>
</dbReference>
<evidence type="ECO:0000256" key="2">
    <source>
        <dbReference type="ARBA" id="ARBA00022448"/>
    </source>
</evidence>
<sequence>MDKIVMKNIIKRYGEDESECIALKGIDLNVKEGEFVAIMGASGSGKSTLLNIIGCIDEATEGEYLLDGVECQNKTFNQLSKIRNEKIAFVFQNFALIKELTVLENILLPLEYGYKKNKKKIDYIKYIDMLGIKDLTKKTVKKLSGGQQQRVAIARALVQGSDIILADEPTGALDDENSNIIMKILTDLNKKENKTILVVTHNPNVAAYCDRTITLKDGKILNMG</sequence>
<dbReference type="SMART" id="SM00382">
    <property type="entry name" value="AAA"/>
    <property type="match status" value="1"/>
</dbReference>
<dbReference type="InterPro" id="IPR017911">
    <property type="entry name" value="MacB-like_ATP-bd"/>
</dbReference>
<protein>
    <submittedName>
        <fullName evidence="6">ABC transporter family protein</fullName>
    </submittedName>
</protein>
<dbReference type="KEGG" id="cbv:U729_1013"/>
<dbReference type="Gene3D" id="3.40.50.300">
    <property type="entry name" value="P-loop containing nucleotide triphosphate hydrolases"/>
    <property type="match status" value="1"/>
</dbReference>
<dbReference type="PROSITE" id="PS00211">
    <property type="entry name" value="ABC_TRANSPORTER_1"/>
    <property type="match status" value="1"/>
</dbReference>
<evidence type="ECO:0000313" key="6">
    <source>
        <dbReference type="EMBL" id="AIY84694.1"/>
    </source>
</evidence>
<organism evidence="6 7">
    <name type="scientific">Clostridium baratii str. Sullivan</name>
    <dbReference type="NCBI Taxonomy" id="1415775"/>
    <lineage>
        <taxon>Bacteria</taxon>
        <taxon>Bacillati</taxon>
        <taxon>Bacillota</taxon>
        <taxon>Clostridia</taxon>
        <taxon>Eubacteriales</taxon>
        <taxon>Clostridiaceae</taxon>
        <taxon>Clostridium</taxon>
    </lineage>
</organism>
<dbReference type="FunFam" id="3.40.50.300:FF:000032">
    <property type="entry name" value="Export ABC transporter ATP-binding protein"/>
    <property type="match status" value="1"/>
</dbReference>
<dbReference type="eggNOG" id="COG1136">
    <property type="taxonomic scope" value="Bacteria"/>
</dbReference>
<dbReference type="PROSITE" id="PS50893">
    <property type="entry name" value="ABC_TRANSPORTER_2"/>
    <property type="match status" value="1"/>
</dbReference>
<dbReference type="GO" id="GO:0022857">
    <property type="term" value="F:transmembrane transporter activity"/>
    <property type="evidence" value="ECO:0007669"/>
    <property type="project" value="UniProtKB-ARBA"/>
</dbReference>
<accession>A0A0A7FYI9</accession>
<dbReference type="PANTHER" id="PTHR42798:SF7">
    <property type="entry name" value="ALPHA-D-RIBOSE 1-METHYLPHOSPHONATE 5-TRIPHOSPHATE SYNTHASE SUBUNIT PHNL"/>
    <property type="match status" value="1"/>
</dbReference>
<proteinExistence type="inferred from homology"/>
<dbReference type="InterPro" id="IPR003439">
    <property type="entry name" value="ABC_transporter-like_ATP-bd"/>
</dbReference>
<dbReference type="RefSeq" id="WP_144316895.1">
    <property type="nucleotide sequence ID" value="NZ_CP006905.1"/>
</dbReference>
<keyword evidence="2" id="KW-0813">Transport</keyword>
<dbReference type="HOGENOM" id="CLU_000604_1_22_9"/>
<dbReference type="Pfam" id="PF00005">
    <property type="entry name" value="ABC_tran"/>
    <property type="match status" value="1"/>
</dbReference>
<dbReference type="PANTHER" id="PTHR42798">
    <property type="entry name" value="LIPOPROTEIN-RELEASING SYSTEM ATP-BINDING PROTEIN LOLD"/>
    <property type="match status" value="1"/>
</dbReference>
<evidence type="ECO:0000256" key="1">
    <source>
        <dbReference type="ARBA" id="ARBA00005417"/>
    </source>
</evidence>
<dbReference type="OrthoDB" id="9802264at2"/>
<gene>
    <name evidence="6" type="ORF">U729_1013</name>
</gene>
<evidence type="ECO:0000256" key="3">
    <source>
        <dbReference type="ARBA" id="ARBA00022741"/>
    </source>
</evidence>